<comment type="caution">
    <text evidence="1">The sequence shown here is derived from an EMBL/GenBank/DDBJ whole genome shotgun (WGS) entry which is preliminary data.</text>
</comment>
<reference evidence="1" key="1">
    <citation type="journal article" date="2023" name="Insect Mol. Biol.">
        <title>Genome sequencing provides insights into the evolution of gene families encoding plant cell wall-degrading enzymes in longhorned beetles.</title>
        <authorList>
            <person name="Shin N.R."/>
            <person name="Okamura Y."/>
            <person name="Kirsch R."/>
            <person name="Pauchet Y."/>
        </authorList>
    </citation>
    <scope>NUCLEOTIDE SEQUENCE</scope>
    <source>
        <strain evidence="1">AMC_N1</strain>
    </source>
</reference>
<dbReference type="Proteomes" id="UP001162162">
    <property type="component" value="Unassembled WGS sequence"/>
</dbReference>
<dbReference type="EMBL" id="JAPWTK010000005">
    <property type="protein sequence ID" value="KAJ8961421.1"/>
    <property type="molecule type" value="Genomic_DNA"/>
</dbReference>
<evidence type="ECO:0000313" key="2">
    <source>
        <dbReference type="Proteomes" id="UP001162162"/>
    </source>
</evidence>
<organism evidence="1 2">
    <name type="scientific">Aromia moschata</name>
    <dbReference type="NCBI Taxonomy" id="1265417"/>
    <lineage>
        <taxon>Eukaryota</taxon>
        <taxon>Metazoa</taxon>
        <taxon>Ecdysozoa</taxon>
        <taxon>Arthropoda</taxon>
        <taxon>Hexapoda</taxon>
        <taxon>Insecta</taxon>
        <taxon>Pterygota</taxon>
        <taxon>Neoptera</taxon>
        <taxon>Endopterygota</taxon>
        <taxon>Coleoptera</taxon>
        <taxon>Polyphaga</taxon>
        <taxon>Cucujiformia</taxon>
        <taxon>Chrysomeloidea</taxon>
        <taxon>Cerambycidae</taxon>
        <taxon>Cerambycinae</taxon>
        <taxon>Callichromatini</taxon>
        <taxon>Aromia</taxon>
    </lineage>
</organism>
<dbReference type="AlphaFoldDB" id="A0AAV8ZBA7"/>
<accession>A0AAV8ZBA7</accession>
<gene>
    <name evidence="1" type="ORF">NQ318_014667</name>
</gene>
<keyword evidence="2" id="KW-1185">Reference proteome</keyword>
<sequence>MSSIDEKLCVYGQKRDINALQQIIATVDEDELINLVMDKLNTANFIGMWSYILQGFTDAPNLTEKDLKWYMLC</sequence>
<proteinExistence type="predicted"/>
<name>A0AAV8ZBA7_9CUCU</name>
<evidence type="ECO:0000313" key="1">
    <source>
        <dbReference type="EMBL" id="KAJ8961421.1"/>
    </source>
</evidence>
<protein>
    <submittedName>
        <fullName evidence="1">Uncharacterized protein</fullName>
    </submittedName>
</protein>